<name>A0A7W4UNV4_9MICO</name>
<organism evidence="3 4">
    <name type="scientific">Pseudoclavibacter helvolus</name>
    <dbReference type="NCBI Taxonomy" id="255205"/>
    <lineage>
        <taxon>Bacteria</taxon>
        <taxon>Bacillati</taxon>
        <taxon>Actinomycetota</taxon>
        <taxon>Actinomycetes</taxon>
        <taxon>Micrococcales</taxon>
        <taxon>Microbacteriaceae</taxon>
        <taxon>Pseudoclavibacter</taxon>
    </lineage>
</organism>
<dbReference type="RefSeq" id="WP_183624593.1">
    <property type="nucleotide sequence ID" value="NZ_JACHWJ010000002.1"/>
</dbReference>
<accession>A0A7W4UNV4</accession>
<dbReference type="AlphaFoldDB" id="A0A7W4UNV4"/>
<evidence type="ECO:0000256" key="1">
    <source>
        <dbReference type="SAM" id="MobiDB-lite"/>
    </source>
</evidence>
<proteinExistence type="predicted"/>
<evidence type="ECO:0000313" key="4">
    <source>
        <dbReference type="Proteomes" id="UP000545286"/>
    </source>
</evidence>
<feature type="chain" id="PRO_5038797382" evidence="2">
    <location>
        <begin position="30"/>
        <end position="71"/>
    </location>
</feature>
<dbReference type="EMBL" id="JACHWJ010000002">
    <property type="protein sequence ID" value="MBB2957806.1"/>
    <property type="molecule type" value="Genomic_DNA"/>
</dbReference>
<feature type="signal peptide" evidence="2">
    <location>
        <begin position="1"/>
        <end position="29"/>
    </location>
</feature>
<dbReference type="Proteomes" id="UP000545286">
    <property type="component" value="Unassembled WGS sequence"/>
</dbReference>
<reference evidence="3 4" key="1">
    <citation type="submission" date="2020-08" db="EMBL/GenBank/DDBJ databases">
        <title>Sequencing the genomes of 1000 actinobacteria strains.</title>
        <authorList>
            <person name="Klenk H.-P."/>
        </authorList>
    </citation>
    <scope>NUCLEOTIDE SEQUENCE [LARGE SCALE GENOMIC DNA]</scope>
    <source>
        <strain evidence="3 4">DSM 20419</strain>
    </source>
</reference>
<protein>
    <submittedName>
        <fullName evidence="3">Uncharacterized protein</fullName>
    </submittedName>
</protein>
<gene>
    <name evidence="3" type="ORF">FHX72_001943</name>
</gene>
<feature type="compositionally biased region" description="Polar residues" evidence="1">
    <location>
        <begin position="40"/>
        <end position="50"/>
    </location>
</feature>
<evidence type="ECO:0000256" key="2">
    <source>
        <dbReference type="SAM" id="SignalP"/>
    </source>
</evidence>
<feature type="region of interest" description="Disordered" evidence="1">
    <location>
        <begin position="38"/>
        <end position="71"/>
    </location>
</feature>
<evidence type="ECO:0000313" key="3">
    <source>
        <dbReference type="EMBL" id="MBB2957806.1"/>
    </source>
</evidence>
<keyword evidence="2" id="KW-0732">Signal</keyword>
<keyword evidence="4" id="KW-1185">Reference proteome</keyword>
<comment type="caution">
    <text evidence="3">The sequence shown here is derived from an EMBL/GenBank/DDBJ whole genome shotgun (WGS) entry which is preliminary data.</text>
</comment>
<sequence length="71" mass="7535">MNAPVKLSLYAALLAAVFGAAFFTAQVVAEADRAGDWRPQLQQTAQTPSPTELPDSADEHSEAPQHGEGEK</sequence>
<feature type="compositionally biased region" description="Basic and acidic residues" evidence="1">
    <location>
        <begin position="57"/>
        <end position="71"/>
    </location>
</feature>